<comment type="similarity">
    <text evidence="3 17">Belongs to the peptidase M14 family.</text>
</comment>
<evidence type="ECO:0000313" key="20">
    <source>
        <dbReference type="EMBL" id="RSH76948.1"/>
    </source>
</evidence>
<evidence type="ECO:0000256" key="4">
    <source>
        <dbReference type="ARBA" id="ARBA00022525"/>
    </source>
</evidence>
<evidence type="ECO:0000256" key="8">
    <source>
        <dbReference type="ARBA" id="ARBA00022729"/>
    </source>
</evidence>
<organism evidence="20 21">
    <name type="scientific">Apiotrichum porosum</name>
    <dbReference type="NCBI Taxonomy" id="105984"/>
    <lineage>
        <taxon>Eukaryota</taxon>
        <taxon>Fungi</taxon>
        <taxon>Dikarya</taxon>
        <taxon>Basidiomycota</taxon>
        <taxon>Agaricomycotina</taxon>
        <taxon>Tremellomycetes</taxon>
        <taxon>Trichosporonales</taxon>
        <taxon>Trichosporonaceae</taxon>
        <taxon>Apiotrichum</taxon>
    </lineage>
</organism>
<dbReference type="InterPro" id="IPR000834">
    <property type="entry name" value="Peptidase_M14"/>
</dbReference>
<dbReference type="RefSeq" id="XP_028472095.1">
    <property type="nucleotide sequence ID" value="XM_028619522.1"/>
</dbReference>
<dbReference type="PRINTS" id="PR00765">
    <property type="entry name" value="CRBOXYPTASEA"/>
</dbReference>
<evidence type="ECO:0000256" key="15">
    <source>
        <dbReference type="ARBA" id="ARBA00026187"/>
    </source>
</evidence>
<evidence type="ECO:0000256" key="17">
    <source>
        <dbReference type="PROSITE-ProRule" id="PRU01379"/>
    </source>
</evidence>
<evidence type="ECO:0000256" key="5">
    <source>
        <dbReference type="ARBA" id="ARBA00022645"/>
    </source>
</evidence>
<dbReference type="Pfam" id="PF00246">
    <property type="entry name" value="Peptidase_M14"/>
    <property type="match status" value="1"/>
</dbReference>
<dbReference type="OrthoDB" id="3626597at2759"/>
<dbReference type="SMART" id="SM00631">
    <property type="entry name" value="Zn_pept"/>
    <property type="match status" value="1"/>
</dbReference>
<comment type="function">
    <text evidence="14">Inactive carboxypeptidase that may play a role in cell wall organization and biogenesis.</text>
</comment>
<evidence type="ECO:0000313" key="21">
    <source>
        <dbReference type="Proteomes" id="UP000279236"/>
    </source>
</evidence>
<evidence type="ECO:0000256" key="13">
    <source>
        <dbReference type="ARBA" id="ARBA00023180"/>
    </source>
</evidence>
<dbReference type="FunFam" id="3.40.630.10:FF:000084">
    <property type="entry name" value="Carboxypeptidase B2"/>
    <property type="match status" value="1"/>
</dbReference>
<feature type="chain" id="PRO_5019584739" description="Inactive metallocarboxypeptidase ECM14" evidence="18">
    <location>
        <begin position="20"/>
        <end position="505"/>
    </location>
</feature>
<protein>
    <recommendedName>
        <fullName evidence="15">Inactive metallocarboxypeptidase ECM14</fullName>
    </recommendedName>
    <alternativeName>
        <fullName evidence="16">Inactive metallocarboxypeptidase ecm14</fullName>
    </alternativeName>
</protein>
<dbReference type="Proteomes" id="UP000279236">
    <property type="component" value="Unassembled WGS sequence"/>
</dbReference>
<evidence type="ECO:0000256" key="7">
    <source>
        <dbReference type="ARBA" id="ARBA00022723"/>
    </source>
</evidence>
<keyword evidence="12" id="KW-1015">Disulfide bond</keyword>
<dbReference type="GeneID" id="39588428"/>
<dbReference type="PANTHER" id="PTHR11705">
    <property type="entry name" value="PROTEASE FAMILY M14 CARBOXYPEPTIDASE A,B"/>
    <property type="match status" value="1"/>
</dbReference>
<feature type="active site" description="Proton donor/acceptor" evidence="17">
    <location>
        <position position="464"/>
    </location>
</feature>
<dbReference type="GO" id="GO:0008270">
    <property type="term" value="F:zinc ion binding"/>
    <property type="evidence" value="ECO:0007669"/>
    <property type="project" value="InterPro"/>
</dbReference>
<keyword evidence="21" id="KW-1185">Reference proteome</keyword>
<dbReference type="CDD" id="cd03860">
    <property type="entry name" value="M14_CP_A-B_like"/>
    <property type="match status" value="1"/>
</dbReference>
<sequence>MRALSLPYILLAIAPATLGAPGPGPRSAQQQQFHLAAQAVSAVSGSQAPLPDPPAQGHVQLLDSDGKHERYDGHQVWRLDWARLSTRVKDNILNAADSLGLDIWRASSTTFDVRVPPLSQSILRSLLPADLVSTYIPDVQALLDSAPVADDPLPGDGGDDDDVWNVTTLASPFHDGYHTLDQVYQFGEALVSHFNIVTSYDIGTTAEGRPIRAWSAKIDEEATPGIPEDGGDAHDENDKFEFIIQANQHAREWVSSSAAMYFLHSLVLDATADSTSHAAQLLRTFTFTVVAVVNPDGFTYSHEHSRLWRKNRQDVGGLLCKADSPGIDLNGNWGHKFVPSRLACSESYSGQTAFEAHETRAMADYLVNGSNPEAGRTLPIKAFIDLHSYGQLFMFPFAYSCADFPPDAENLMEAGLGVAKAMRMTTQGEGYQTGQACDLTYRSAGDAIDYSYAVADVRWSYSAELRDTGTYGFVLPPHLIRPTGEEVSAGLRYLATFIFDTEIDL</sequence>
<comment type="cofactor">
    <cofactor evidence="1">
        <name>Zn(2+)</name>
        <dbReference type="ChEBI" id="CHEBI:29105"/>
    </cofactor>
</comment>
<comment type="subcellular location">
    <subcellularLocation>
        <location evidence="2">Secreted</location>
    </subcellularLocation>
</comment>
<keyword evidence="4" id="KW-0964">Secreted</keyword>
<evidence type="ECO:0000256" key="10">
    <source>
        <dbReference type="ARBA" id="ARBA00022833"/>
    </source>
</evidence>
<dbReference type="InterPro" id="IPR036990">
    <property type="entry name" value="M14A-like_propep"/>
</dbReference>
<dbReference type="GO" id="GO:0006508">
    <property type="term" value="P:proteolysis"/>
    <property type="evidence" value="ECO:0007669"/>
    <property type="project" value="UniProtKB-KW"/>
</dbReference>
<comment type="caution">
    <text evidence="20">The sequence shown here is derived from an EMBL/GenBank/DDBJ whole genome shotgun (WGS) entry which is preliminary data.</text>
</comment>
<gene>
    <name evidence="20" type="primary">ECM14</name>
    <name evidence="20" type="ORF">EHS24_003885</name>
</gene>
<dbReference type="Gene3D" id="3.40.630.10">
    <property type="entry name" value="Zn peptidases"/>
    <property type="match status" value="1"/>
</dbReference>
<keyword evidence="9" id="KW-0378">Hydrolase</keyword>
<keyword evidence="11" id="KW-0482">Metalloprotease</keyword>
<keyword evidence="13" id="KW-0325">Glycoprotein</keyword>
<evidence type="ECO:0000259" key="19">
    <source>
        <dbReference type="PROSITE" id="PS52035"/>
    </source>
</evidence>
<proteinExistence type="inferred from homology"/>
<evidence type="ECO:0000256" key="14">
    <source>
        <dbReference type="ARBA" id="ARBA00025210"/>
    </source>
</evidence>
<dbReference type="PROSITE" id="PS52035">
    <property type="entry name" value="PEPTIDASE_M14"/>
    <property type="match status" value="1"/>
</dbReference>
<feature type="domain" description="Peptidase M14" evidence="19">
    <location>
        <begin position="176"/>
        <end position="498"/>
    </location>
</feature>
<evidence type="ECO:0000256" key="2">
    <source>
        <dbReference type="ARBA" id="ARBA00004613"/>
    </source>
</evidence>
<keyword evidence="6" id="KW-0645">Protease</keyword>
<dbReference type="STRING" id="105984.A0A427XDP4"/>
<dbReference type="GO" id="GO:0005615">
    <property type="term" value="C:extracellular space"/>
    <property type="evidence" value="ECO:0007669"/>
    <property type="project" value="TreeGrafter"/>
</dbReference>
<evidence type="ECO:0000256" key="9">
    <source>
        <dbReference type="ARBA" id="ARBA00022801"/>
    </source>
</evidence>
<keyword evidence="5 20" id="KW-0121">Carboxypeptidase</keyword>
<feature type="signal peptide" evidence="18">
    <location>
        <begin position="1"/>
        <end position="19"/>
    </location>
</feature>
<evidence type="ECO:0000256" key="6">
    <source>
        <dbReference type="ARBA" id="ARBA00022670"/>
    </source>
</evidence>
<dbReference type="PANTHER" id="PTHR11705:SF147">
    <property type="entry name" value="INACTIVE METALLOCARBOXYPEPTIDASE ECM14"/>
    <property type="match status" value="1"/>
</dbReference>
<keyword evidence="7" id="KW-0479">Metal-binding</keyword>
<accession>A0A427XDP4</accession>
<dbReference type="Gene3D" id="3.30.70.340">
    <property type="entry name" value="Metallocarboxypeptidase-like"/>
    <property type="match status" value="1"/>
</dbReference>
<evidence type="ECO:0000256" key="1">
    <source>
        <dbReference type="ARBA" id="ARBA00001947"/>
    </source>
</evidence>
<dbReference type="GO" id="GO:0004181">
    <property type="term" value="F:metallocarboxypeptidase activity"/>
    <property type="evidence" value="ECO:0007669"/>
    <property type="project" value="InterPro"/>
</dbReference>
<keyword evidence="8 18" id="KW-0732">Signal</keyword>
<dbReference type="EMBL" id="RSCE01000019">
    <property type="protein sequence ID" value="RSH76948.1"/>
    <property type="molecule type" value="Genomic_DNA"/>
</dbReference>
<dbReference type="SUPFAM" id="SSF53187">
    <property type="entry name" value="Zn-dependent exopeptidases"/>
    <property type="match status" value="1"/>
</dbReference>
<evidence type="ECO:0000256" key="18">
    <source>
        <dbReference type="SAM" id="SignalP"/>
    </source>
</evidence>
<evidence type="ECO:0000256" key="16">
    <source>
        <dbReference type="ARBA" id="ARBA00026213"/>
    </source>
</evidence>
<dbReference type="SUPFAM" id="SSF54897">
    <property type="entry name" value="Protease propeptides/inhibitors"/>
    <property type="match status" value="1"/>
</dbReference>
<evidence type="ECO:0000256" key="11">
    <source>
        <dbReference type="ARBA" id="ARBA00023049"/>
    </source>
</evidence>
<evidence type="ECO:0000256" key="12">
    <source>
        <dbReference type="ARBA" id="ARBA00023157"/>
    </source>
</evidence>
<evidence type="ECO:0000256" key="3">
    <source>
        <dbReference type="ARBA" id="ARBA00005988"/>
    </source>
</evidence>
<dbReference type="AlphaFoldDB" id="A0A427XDP4"/>
<keyword evidence="10" id="KW-0862">Zinc</keyword>
<name>A0A427XDP4_9TREE</name>
<reference evidence="20 21" key="1">
    <citation type="submission" date="2018-11" db="EMBL/GenBank/DDBJ databases">
        <title>Genome sequence of Apiotrichum porosum DSM 27194.</title>
        <authorList>
            <person name="Aliyu H."/>
            <person name="Gorte O."/>
            <person name="Ochsenreither K."/>
        </authorList>
    </citation>
    <scope>NUCLEOTIDE SEQUENCE [LARGE SCALE GENOMIC DNA]</scope>
    <source>
        <strain evidence="20 21">DSM 27194</strain>
    </source>
</reference>